<gene>
    <name evidence="1" type="ORF">HYPSUDRAFT_203442</name>
</gene>
<dbReference type="EMBL" id="KN817563">
    <property type="protein sequence ID" value="KJA20849.1"/>
    <property type="molecule type" value="Genomic_DNA"/>
</dbReference>
<proteinExistence type="predicted"/>
<sequence>MIYFSLLIWDAHRSLQRGRDAAIRAFSARESSRARGSAQGNTCRRTSSQWIPAAALRRALSADSIQPRPRRASARADDPSSYFAARLRVEVHNTASQRTTPLPAAERRVPFLHDEYQAARPNSAGSAAAPAARERECIWRAWTRWTHLHQRRVGGATYVGSRRPAPMALHAPSRAPLLRPPTPPGAAYSVNGIVQVDDVVSIHAPEQRWQCAGATARAAGARRVGPLLVLAWTRHLGQRRVGGATYICRLASARADGPSRDADSHLLAPFVGAAA</sequence>
<organism evidence="1 2">
    <name type="scientific">Hypholoma sublateritium (strain FD-334 SS-4)</name>
    <dbReference type="NCBI Taxonomy" id="945553"/>
    <lineage>
        <taxon>Eukaryota</taxon>
        <taxon>Fungi</taxon>
        <taxon>Dikarya</taxon>
        <taxon>Basidiomycota</taxon>
        <taxon>Agaricomycotina</taxon>
        <taxon>Agaricomycetes</taxon>
        <taxon>Agaricomycetidae</taxon>
        <taxon>Agaricales</taxon>
        <taxon>Agaricineae</taxon>
        <taxon>Strophariaceae</taxon>
        <taxon>Hypholoma</taxon>
    </lineage>
</organism>
<evidence type="ECO:0000313" key="2">
    <source>
        <dbReference type="Proteomes" id="UP000054270"/>
    </source>
</evidence>
<evidence type="ECO:0000313" key="1">
    <source>
        <dbReference type="EMBL" id="KJA20849.1"/>
    </source>
</evidence>
<name>A0A0D2NQ08_HYPSF</name>
<protein>
    <submittedName>
        <fullName evidence="1">Uncharacterized protein</fullName>
    </submittedName>
</protein>
<accession>A0A0D2NQ08</accession>
<dbReference type="Proteomes" id="UP000054270">
    <property type="component" value="Unassembled WGS sequence"/>
</dbReference>
<dbReference type="AlphaFoldDB" id="A0A0D2NQ08"/>
<keyword evidence="2" id="KW-1185">Reference proteome</keyword>
<reference evidence="2" key="1">
    <citation type="submission" date="2014-04" db="EMBL/GenBank/DDBJ databases">
        <title>Evolutionary Origins and Diversification of the Mycorrhizal Mutualists.</title>
        <authorList>
            <consortium name="DOE Joint Genome Institute"/>
            <consortium name="Mycorrhizal Genomics Consortium"/>
            <person name="Kohler A."/>
            <person name="Kuo A."/>
            <person name="Nagy L.G."/>
            <person name="Floudas D."/>
            <person name="Copeland A."/>
            <person name="Barry K.W."/>
            <person name="Cichocki N."/>
            <person name="Veneault-Fourrey C."/>
            <person name="LaButti K."/>
            <person name="Lindquist E.A."/>
            <person name="Lipzen A."/>
            <person name="Lundell T."/>
            <person name="Morin E."/>
            <person name="Murat C."/>
            <person name="Riley R."/>
            <person name="Ohm R."/>
            <person name="Sun H."/>
            <person name="Tunlid A."/>
            <person name="Henrissat B."/>
            <person name="Grigoriev I.V."/>
            <person name="Hibbett D.S."/>
            <person name="Martin F."/>
        </authorList>
    </citation>
    <scope>NUCLEOTIDE SEQUENCE [LARGE SCALE GENOMIC DNA]</scope>
    <source>
        <strain evidence="2">FD-334 SS-4</strain>
    </source>
</reference>